<protein>
    <recommendedName>
        <fullName evidence="1">DUF2529 domain-containing protein</fullName>
    </recommendedName>
</protein>
<gene>
    <name evidence="2" type="ORF">N784_04765</name>
</gene>
<dbReference type="InterPro" id="IPR046348">
    <property type="entry name" value="SIS_dom_sf"/>
</dbReference>
<dbReference type="eggNOG" id="COG4821">
    <property type="taxonomic scope" value="Bacteria"/>
</dbReference>
<evidence type="ECO:0000259" key="1">
    <source>
        <dbReference type="Pfam" id="PF10740"/>
    </source>
</evidence>
<feature type="domain" description="DUF2529" evidence="1">
    <location>
        <begin position="1"/>
        <end position="167"/>
    </location>
</feature>
<evidence type="ECO:0000313" key="3">
    <source>
        <dbReference type="Proteomes" id="UP000030401"/>
    </source>
</evidence>
<dbReference type="OrthoDB" id="2737584at2"/>
<sequence>MLKMFSTQLTGTFQRINEKQGNHIEDAARALAQAIVGDGHIYVCGTGEMVALHDEIEQGAEKLPKTSIFREGLTLTPLDRVIVASRHANDEAAIKLTKHIQAQGAEVIQISSTTKEDNPLQQLANYHIDTQMTGPMLPFDMERIGFPTLMGMLYVYHALYLTTKEIISEYE</sequence>
<reference evidence="2 3" key="1">
    <citation type="submission" date="2013-08" db="EMBL/GenBank/DDBJ databases">
        <authorList>
            <person name="Huang J."/>
            <person name="Wang G."/>
        </authorList>
    </citation>
    <scope>NUCLEOTIDE SEQUENCE [LARGE SCALE GENOMIC DNA]</scope>
    <source>
        <strain evidence="2 3">JSM 072002</strain>
    </source>
</reference>
<dbReference type="GO" id="GO:0097367">
    <property type="term" value="F:carbohydrate derivative binding"/>
    <property type="evidence" value="ECO:0007669"/>
    <property type="project" value="InterPro"/>
</dbReference>
<dbReference type="EMBL" id="AVPG01000013">
    <property type="protein sequence ID" value="KGX86470.1"/>
    <property type="molecule type" value="Genomic_DNA"/>
</dbReference>
<dbReference type="AlphaFoldDB" id="A0A0A5G5V0"/>
<dbReference type="Pfam" id="PF10740">
    <property type="entry name" value="DUF2529"/>
    <property type="match status" value="1"/>
</dbReference>
<name>A0A0A5G5V0_9BACI</name>
<dbReference type="RefSeq" id="WP_036834451.1">
    <property type="nucleotide sequence ID" value="NZ_AVPG01000013.1"/>
</dbReference>
<evidence type="ECO:0000313" key="2">
    <source>
        <dbReference type="EMBL" id="KGX86470.1"/>
    </source>
</evidence>
<dbReference type="SUPFAM" id="SSF53697">
    <property type="entry name" value="SIS domain"/>
    <property type="match status" value="1"/>
</dbReference>
<proteinExistence type="predicted"/>
<keyword evidence="3" id="KW-1185">Reference proteome</keyword>
<dbReference type="Proteomes" id="UP000030401">
    <property type="component" value="Unassembled WGS sequence"/>
</dbReference>
<dbReference type="GO" id="GO:1901135">
    <property type="term" value="P:carbohydrate derivative metabolic process"/>
    <property type="evidence" value="ECO:0007669"/>
    <property type="project" value="InterPro"/>
</dbReference>
<dbReference type="Gene3D" id="3.40.50.10490">
    <property type="entry name" value="Glucose-6-phosphate isomerase like protein, domain 1"/>
    <property type="match status" value="1"/>
</dbReference>
<dbReference type="STRING" id="1385512.N784_04765"/>
<organism evidence="2 3">
    <name type="scientific">Pontibacillus litoralis JSM 072002</name>
    <dbReference type="NCBI Taxonomy" id="1385512"/>
    <lineage>
        <taxon>Bacteria</taxon>
        <taxon>Bacillati</taxon>
        <taxon>Bacillota</taxon>
        <taxon>Bacilli</taxon>
        <taxon>Bacillales</taxon>
        <taxon>Bacillaceae</taxon>
        <taxon>Pontibacillus</taxon>
    </lineage>
</organism>
<comment type="caution">
    <text evidence="2">The sequence shown here is derived from an EMBL/GenBank/DDBJ whole genome shotgun (WGS) entry which is preliminary data.</text>
</comment>
<dbReference type="InterPro" id="IPR019676">
    <property type="entry name" value="DUF2529"/>
</dbReference>
<accession>A0A0A5G5V0</accession>